<dbReference type="AlphaFoldDB" id="N8QFB1"/>
<dbReference type="Pfam" id="PF00313">
    <property type="entry name" value="CSD"/>
    <property type="match status" value="1"/>
</dbReference>
<dbReference type="PATRIC" id="fig|1217715.3.peg.725"/>
<dbReference type="PROSITE" id="PS51857">
    <property type="entry name" value="CSD_2"/>
    <property type="match status" value="1"/>
</dbReference>
<gene>
    <name evidence="4" type="ORF">F994_00763</name>
</gene>
<comment type="subcellular location">
    <subcellularLocation>
        <location evidence="1">Cytoplasm</location>
    </subcellularLocation>
</comment>
<evidence type="ECO:0000259" key="3">
    <source>
        <dbReference type="PROSITE" id="PS51857"/>
    </source>
</evidence>
<dbReference type="EMBL" id="APOH01000010">
    <property type="protein sequence ID" value="ENU20537.1"/>
    <property type="molecule type" value="Genomic_DNA"/>
</dbReference>
<keyword evidence="2" id="KW-0472">Membrane</keyword>
<comment type="caution">
    <text evidence="4">The sequence shown here is derived from an EMBL/GenBank/DDBJ whole genome shotgun (WGS) entry which is preliminary data.</text>
</comment>
<dbReference type="SUPFAM" id="SSF50249">
    <property type="entry name" value="Nucleic acid-binding proteins"/>
    <property type="match status" value="1"/>
</dbReference>
<accession>N8QFB1</accession>
<dbReference type="CDD" id="cd04458">
    <property type="entry name" value="CSP_CDS"/>
    <property type="match status" value="1"/>
</dbReference>
<protein>
    <recommendedName>
        <fullName evidence="3">CSD domain-containing protein</fullName>
    </recommendedName>
</protein>
<dbReference type="RefSeq" id="WP_004651047.1">
    <property type="nucleotide sequence ID" value="NZ_KB849176.1"/>
</dbReference>
<dbReference type="InterPro" id="IPR019844">
    <property type="entry name" value="CSD_CS"/>
</dbReference>
<dbReference type="InterPro" id="IPR002059">
    <property type="entry name" value="CSP_DNA-bd"/>
</dbReference>
<reference evidence="4 5" key="1">
    <citation type="submission" date="2013-02" db="EMBL/GenBank/DDBJ databases">
        <title>The Genome Sequence of Acinetobacter sp. ANC 3994.</title>
        <authorList>
            <consortium name="The Broad Institute Genome Sequencing Platform"/>
            <consortium name="The Broad Institute Genome Sequencing Center for Infectious Disease"/>
            <person name="Cerqueira G."/>
            <person name="Feldgarden M."/>
            <person name="Courvalin P."/>
            <person name="Perichon B."/>
            <person name="Grillot-Courvalin C."/>
            <person name="Clermont D."/>
            <person name="Rocha E."/>
            <person name="Yoon E.-J."/>
            <person name="Nemec A."/>
            <person name="Walker B."/>
            <person name="Young S.K."/>
            <person name="Zeng Q."/>
            <person name="Gargeya S."/>
            <person name="Fitzgerald M."/>
            <person name="Haas B."/>
            <person name="Abouelleil A."/>
            <person name="Alvarado L."/>
            <person name="Arachchi H.M."/>
            <person name="Berlin A.M."/>
            <person name="Chapman S.B."/>
            <person name="Dewar J."/>
            <person name="Goldberg J."/>
            <person name="Griggs A."/>
            <person name="Gujja S."/>
            <person name="Hansen M."/>
            <person name="Howarth C."/>
            <person name="Imamovic A."/>
            <person name="Larimer J."/>
            <person name="McCowan C."/>
            <person name="Murphy C."/>
            <person name="Neiman D."/>
            <person name="Pearson M."/>
            <person name="Priest M."/>
            <person name="Roberts A."/>
            <person name="Saif S."/>
            <person name="Shea T."/>
            <person name="Sisk P."/>
            <person name="Sykes S."/>
            <person name="Wortman J."/>
            <person name="Nusbaum C."/>
            <person name="Birren B."/>
        </authorList>
    </citation>
    <scope>NUCLEOTIDE SEQUENCE [LARGE SCALE GENOMIC DNA]</scope>
    <source>
        <strain evidence="4 5">ANC 3994</strain>
    </source>
</reference>
<dbReference type="eggNOG" id="COG1278">
    <property type="taxonomic scope" value="Bacteria"/>
</dbReference>
<dbReference type="InterPro" id="IPR012340">
    <property type="entry name" value="NA-bd_OB-fold"/>
</dbReference>
<dbReference type="InterPro" id="IPR011129">
    <property type="entry name" value="CSD"/>
</dbReference>
<dbReference type="Pfam" id="PF05901">
    <property type="entry name" value="Excalibur"/>
    <property type="match status" value="1"/>
</dbReference>
<dbReference type="GO" id="GO:0005829">
    <property type="term" value="C:cytosol"/>
    <property type="evidence" value="ECO:0007669"/>
    <property type="project" value="UniProtKB-ARBA"/>
</dbReference>
<sequence length="201" mass="23523">MFQEGKIKTYNEERGFGFIEIEGQRKDLFFHIKDFPNKNLPPKIGEQLKFRVVEERGKLKADNIVRLEIKIESVTHTPQSRARVNQKQHEQRFNRKEKKNRGFNFINLIVGFVIVGIFSAIFIPLISGIYQRETLRKQPAHATKTMKVMDNAQIFTCDGRKHCSEMHSYDEAVYFINHCPGTLMDGDGDGEPCEEQFKKRW</sequence>
<dbReference type="PROSITE" id="PS00352">
    <property type="entry name" value="CSD_1"/>
    <property type="match status" value="1"/>
</dbReference>
<dbReference type="InterPro" id="IPR008613">
    <property type="entry name" value="Excalibur_Ca-bd_domain"/>
</dbReference>
<dbReference type="OrthoDB" id="72963at2"/>
<proteinExistence type="predicted"/>
<dbReference type="Gene3D" id="2.40.50.140">
    <property type="entry name" value="Nucleic acid-binding proteins"/>
    <property type="match status" value="1"/>
</dbReference>
<organism evidence="4 5">
    <name type="scientific">Acinetobacter bohemicus ANC 3994</name>
    <dbReference type="NCBI Taxonomy" id="1217715"/>
    <lineage>
        <taxon>Bacteria</taxon>
        <taxon>Pseudomonadati</taxon>
        <taxon>Pseudomonadota</taxon>
        <taxon>Gammaproteobacteria</taxon>
        <taxon>Moraxellales</taxon>
        <taxon>Moraxellaceae</taxon>
        <taxon>Acinetobacter</taxon>
    </lineage>
</organism>
<evidence type="ECO:0000256" key="1">
    <source>
        <dbReference type="RuleBase" id="RU000408"/>
    </source>
</evidence>
<dbReference type="Proteomes" id="UP000013086">
    <property type="component" value="Unassembled WGS sequence"/>
</dbReference>
<evidence type="ECO:0000313" key="5">
    <source>
        <dbReference type="Proteomes" id="UP000013086"/>
    </source>
</evidence>
<feature type="domain" description="CSD" evidence="3">
    <location>
        <begin position="2"/>
        <end position="66"/>
    </location>
</feature>
<evidence type="ECO:0000313" key="4">
    <source>
        <dbReference type="EMBL" id="ENU20537.1"/>
    </source>
</evidence>
<name>N8QFB1_9GAMM</name>
<keyword evidence="2" id="KW-0812">Transmembrane</keyword>
<evidence type="ECO:0000256" key="2">
    <source>
        <dbReference type="SAM" id="Phobius"/>
    </source>
</evidence>
<feature type="transmembrane region" description="Helical" evidence="2">
    <location>
        <begin position="105"/>
        <end position="130"/>
    </location>
</feature>
<dbReference type="HOGENOM" id="CLU_098919_0_1_6"/>
<dbReference type="GO" id="GO:0003676">
    <property type="term" value="F:nucleic acid binding"/>
    <property type="evidence" value="ECO:0007669"/>
    <property type="project" value="InterPro"/>
</dbReference>
<keyword evidence="2" id="KW-1133">Transmembrane helix</keyword>
<dbReference type="SMART" id="SM00357">
    <property type="entry name" value="CSP"/>
    <property type="match status" value="1"/>
</dbReference>